<dbReference type="EMBL" id="MVBO01000013">
    <property type="protein sequence ID" value="OZJ05579.1"/>
    <property type="molecule type" value="Genomic_DNA"/>
</dbReference>
<feature type="region of interest" description="Disordered" evidence="2">
    <location>
        <begin position="304"/>
        <end position="329"/>
    </location>
</feature>
<comment type="caution">
    <text evidence="3">The sequence shown here is derived from an EMBL/GenBank/DDBJ whole genome shotgun (WGS) entry which is preliminary data.</text>
</comment>
<evidence type="ECO:0000313" key="3">
    <source>
        <dbReference type="EMBL" id="OZJ05579.1"/>
    </source>
</evidence>
<feature type="compositionally biased region" description="Polar residues" evidence="2">
    <location>
        <begin position="399"/>
        <end position="409"/>
    </location>
</feature>
<evidence type="ECO:0000313" key="4">
    <source>
        <dbReference type="Proteomes" id="UP000242875"/>
    </source>
</evidence>
<organism evidence="3 4">
    <name type="scientific">Bifiguratus adelaidae</name>
    <dbReference type="NCBI Taxonomy" id="1938954"/>
    <lineage>
        <taxon>Eukaryota</taxon>
        <taxon>Fungi</taxon>
        <taxon>Fungi incertae sedis</taxon>
        <taxon>Mucoromycota</taxon>
        <taxon>Mucoromycotina</taxon>
        <taxon>Endogonomycetes</taxon>
        <taxon>Endogonales</taxon>
        <taxon>Endogonales incertae sedis</taxon>
        <taxon>Bifiguratus</taxon>
    </lineage>
</organism>
<evidence type="ECO:0000256" key="2">
    <source>
        <dbReference type="SAM" id="MobiDB-lite"/>
    </source>
</evidence>
<name>A0A261Y4N6_9FUNG</name>
<accession>A0A261Y4N6</accession>
<feature type="region of interest" description="Disordered" evidence="2">
    <location>
        <begin position="473"/>
        <end position="509"/>
    </location>
</feature>
<evidence type="ECO:0008006" key="5">
    <source>
        <dbReference type="Google" id="ProtNLM"/>
    </source>
</evidence>
<feature type="region of interest" description="Disordered" evidence="2">
    <location>
        <begin position="367"/>
        <end position="421"/>
    </location>
</feature>
<dbReference type="AlphaFoldDB" id="A0A261Y4N6"/>
<sequence length="509" mass="56732">MDTATSLLALLEKKREQRRKEQDALLLEKLAKERQALGMDKKGLEEGEMKPLDHGLPIEDTLPADAAMSTQEQQDVQGEAAPLPTSYLERLDGFIIPPLPRMETVPKTMSASAVDDSFNILRLRYLLNLLLKQNCSHGADQIERENRSLIQRIKQSQQEIMRLSRTVAVARRELEQNLDALEAKLDTSLGPVYANRWRLLKALYVRNGGVDPAAVREFNKVIQTDDRVYYRNTLSKKMPYPIPSGGEHCFPYQFGACPLKPPSCHGLHRCMLCDGHHAADECAATLDSACPPEALMALRIDHHGRHDKDSETRQYSNTPPKPAKHASRAPVVPGVCRSFNNHRQCPEPYCPFRHECFRCGRGHPLSECKDNGHPRTSAKHSSPSLTEKPCASSRPHVSLPSQDTPTATPYTKDPEQVAPPPTQAWPMMGVDDISRLVSSVVESTVTALMRSGFSPSTDNAQASPQVAESLVEPFHTPSPSRDLRFRPAATTRAQNHRYEPYARPAQGTL</sequence>
<protein>
    <recommendedName>
        <fullName evidence="5">C3H1-type domain-containing protein</fullName>
    </recommendedName>
</protein>
<evidence type="ECO:0000256" key="1">
    <source>
        <dbReference type="SAM" id="Coils"/>
    </source>
</evidence>
<reference evidence="3 4" key="1">
    <citation type="journal article" date="2017" name="Mycologia">
        <title>Bifiguratus adelaidae, gen. et sp. nov., a new member of Mucoromycotina in endophytic and soil-dwelling habitats.</title>
        <authorList>
            <person name="Torres-Cruz T.J."/>
            <person name="Billingsley Tobias T.L."/>
            <person name="Almatruk M."/>
            <person name="Hesse C."/>
            <person name="Kuske C.R."/>
            <person name="Desiro A."/>
            <person name="Benucci G.M."/>
            <person name="Bonito G."/>
            <person name="Stajich J.E."/>
            <person name="Dunlap C."/>
            <person name="Arnold A.E."/>
            <person name="Porras-Alfaro A."/>
        </authorList>
    </citation>
    <scope>NUCLEOTIDE SEQUENCE [LARGE SCALE GENOMIC DNA]</scope>
    <source>
        <strain evidence="3 4">AZ0501</strain>
    </source>
</reference>
<keyword evidence="4" id="KW-1185">Reference proteome</keyword>
<dbReference type="Proteomes" id="UP000242875">
    <property type="component" value="Unassembled WGS sequence"/>
</dbReference>
<feature type="coiled-coil region" evidence="1">
    <location>
        <begin position="139"/>
        <end position="184"/>
    </location>
</feature>
<proteinExistence type="predicted"/>
<keyword evidence="1" id="KW-0175">Coiled coil</keyword>
<gene>
    <name evidence="3" type="ORF">BZG36_01724</name>
</gene>